<protein>
    <recommendedName>
        <fullName evidence="8">AlgX/AlgJ SGNH hydrolase-like domain-containing protein</fullName>
    </recommendedName>
</protein>
<accession>A0ABQ2JFI8</accession>
<evidence type="ECO:0000259" key="8">
    <source>
        <dbReference type="Pfam" id="PF16822"/>
    </source>
</evidence>
<proteinExistence type="predicted"/>
<evidence type="ECO:0000256" key="2">
    <source>
        <dbReference type="ARBA" id="ARBA00005182"/>
    </source>
</evidence>
<sequence>MKYWLFLAALGSGLAAAQTMPVATDFSLCTAVTDPAKYTPDNSWALVSGQGKDGWLFGRANFDNYNSTPDKIQPIKNFSDTLKSRGVTLVVIGVPPRGVLASKHIPAGAPWASDLQKVEQSYNAWVSGLEAAGVLTVNVASAVKADTSGNEMAFTQDHHWSPYASLVAAESIGKMLTAKGLTKNIPELKIELSKKPAEAWGSYQGRVNDLCGLKLPPQKYQSLVSVNKTQSLLGDEQPEIVLVGTSNSYRKSGAEESFGAALRYALQRDIQNSGIDGGGPFAALETYLLSKEFADGPAKVLIWQMDFSYDLGRKLPMLTPMVKGECASPSALKFDGQGVAILPTDLTKTSYIIAKMKNAATNQVALKYTFGNKTTKDVSLTHEPKTIAPPVFFGEIPQGSVTVATQVSSDGTYIVCK</sequence>
<keyword evidence="3" id="KW-0808">Transferase</keyword>
<feature type="domain" description="AlgX/AlgJ SGNH hydrolase-like" evidence="8">
    <location>
        <begin position="50"/>
        <end position="306"/>
    </location>
</feature>
<evidence type="ECO:0000313" key="9">
    <source>
        <dbReference type="EMBL" id="GGN44070.1"/>
    </source>
</evidence>
<feature type="signal peptide" evidence="7">
    <location>
        <begin position="1"/>
        <end position="17"/>
    </location>
</feature>
<organism evidence="9 10">
    <name type="scientific">Deinococcus daejeonensis</name>
    <dbReference type="NCBI Taxonomy" id="1007098"/>
    <lineage>
        <taxon>Bacteria</taxon>
        <taxon>Thermotogati</taxon>
        <taxon>Deinococcota</taxon>
        <taxon>Deinococci</taxon>
        <taxon>Deinococcales</taxon>
        <taxon>Deinococcaceae</taxon>
        <taxon>Deinococcus</taxon>
    </lineage>
</organism>
<evidence type="ECO:0000256" key="7">
    <source>
        <dbReference type="SAM" id="SignalP"/>
    </source>
</evidence>
<dbReference type="EMBL" id="BMOR01000021">
    <property type="protein sequence ID" value="GGN44070.1"/>
    <property type="molecule type" value="Genomic_DNA"/>
</dbReference>
<dbReference type="Pfam" id="PF16822">
    <property type="entry name" value="ALGX"/>
    <property type="match status" value="1"/>
</dbReference>
<feature type="chain" id="PRO_5046849376" description="AlgX/AlgJ SGNH hydrolase-like domain-containing protein" evidence="7">
    <location>
        <begin position="18"/>
        <end position="417"/>
    </location>
</feature>
<name>A0ABQ2JFI8_9DEIO</name>
<keyword evidence="4 7" id="KW-0732">Signal</keyword>
<evidence type="ECO:0000256" key="1">
    <source>
        <dbReference type="ARBA" id="ARBA00004418"/>
    </source>
</evidence>
<dbReference type="InterPro" id="IPR031811">
    <property type="entry name" value="ALGX/ALGJ_SGNH-like"/>
</dbReference>
<comment type="caution">
    <text evidence="9">The sequence shown here is derived from an EMBL/GenBank/DDBJ whole genome shotgun (WGS) entry which is preliminary data.</text>
</comment>
<comment type="pathway">
    <text evidence="2">Glycan biosynthesis; alginate biosynthesis.</text>
</comment>
<keyword evidence="5" id="KW-0574">Periplasm</keyword>
<keyword evidence="10" id="KW-1185">Reference proteome</keyword>
<reference evidence="10" key="1">
    <citation type="journal article" date="2019" name="Int. J. Syst. Evol. Microbiol.">
        <title>The Global Catalogue of Microorganisms (GCM) 10K type strain sequencing project: providing services to taxonomists for standard genome sequencing and annotation.</title>
        <authorList>
            <consortium name="The Broad Institute Genomics Platform"/>
            <consortium name="The Broad Institute Genome Sequencing Center for Infectious Disease"/>
            <person name="Wu L."/>
            <person name="Ma J."/>
        </authorList>
    </citation>
    <scope>NUCLEOTIDE SEQUENCE [LARGE SCALE GENOMIC DNA]</scope>
    <source>
        <strain evidence="10">JCM 16918</strain>
    </source>
</reference>
<keyword evidence="6" id="KW-0016">Alginate biosynthesis</keyword>
<evidence type="ECO:0000313" key="10">
    <source>
        <dbReference type="Proteomes" id="UP000645517"/>
    </source>
</evidence>
<evidence type="ECO:0000256" key="6">
    <source>
        <dbReference type="ARBA" id="ARBA00022841"/>
    </source>
</evidence>
<gene>
    <name evidence="9" type="ORF">GCM10010842_32190</name>
</gene>
<comment type="subcellular location">
    <subcellularLocation>
        <location evidence="1">Periplasm</location>
    </subcellularLocation>
</comment>
<evidence type="ECO:0000256" key="3">
    <source>
        <dbReference type="ARBA" id="ARBA00022679"/>
    </source>
</evidence>
<evidence type="ECO:0000256" key="5">
    <source>
        <dbReference type="ARBA" id="ARBA00022764"/>
    </source>
</evidence>
<evidence type="ECO:0000256" key="4">
    <source>
        <dbReference type="ARBA" id="ARBA00022729"/>
    </source>
</evidence>
<dbReference type="Proteomes" id="UP000645517">
    <property type="component" value="Unassembled WGS sequence"/>
</dbReference>
<dbReference type="RefSeq" id="WP_189058584.1">
    <property type="nucleotide sequence ID" value="NZ_BMOR01000021.1"/>
</dbReference>